<dbReference type="PANTHER" id="PTHR38043">
    <property type="entry name" value="PROTEIN HEMX"/>
    <property type="match status" value="1"/>
</dbReference>
<feature type="compositionally biased region" description="Low complexity" evidence="1">
    <location>
        <begin position="466"/>
        <end position="478"/>
    </location>
</feature>
<gene>
    <name evidence="3" type="ORF">NELON_08735</name>
</gene>
<keyword evidence="2" id="KW-1133">Transmembrane helix</keyword>
<organism evidence="3 4">
    <name type="scientific">Neisseria elongata subsp. glycolytica ATCC 29315</name>
    <dbReference type="NCBI Taxonomy" id="546263"/>
    <lineage>
        <taxon>Bacteria</taxon>
        <taxon>Pseudomonadati</taxon>
        <taxon>Pseudomonadota</taxon>
        <taxon>Betaproteobacteria</taxon>
        <taxon>Neisseriales</taxon>
        <taxon>Neisseriaceae</taxon>
        <taxon>Neisseria</taxon>
    </lineage>
</organism>
<evidence type="ECO:0000313" key="3">
    <source>
        <dbReference type="EMBL" id="AJE18968.1"/>
    </source>
</evidence>
<accession>A0A0B5CIS5</accession>
<evidence type="ECO:0000313" key="4">
    <source>
        <dbReference type="Proteomes" id="UP000031392"/>
    </source>
</evidence>
<evidence type="ECO:0000256" key="1">
    <source>
        <dbReference type="SAM" id="MobiDB-lite"/>
    </source>
</evidence>
<dbReference type="HOGENOM" id="CLU_036381_3_0_4"/>
<dbReference type="Pfam" id="PF04375">
    <property type="entry name" value="HemX"/>
    <property type="match status" value="1"/>
</dbReference>
<keyword evidence="2" id="KW-0812">Transmembrane</keyword>
<feature type="compositionally biased region" description="Low complexity" evidence="1">
    <location>
        <begin position="425"/>
        <end position="440"/>
    </location>
</feature>
<sequence>MSGQETEQAVNNGGENMENPKNTVSDGLQKDRPSESPSGGKTPPPRAEAEKTPEPPQAPAPVIIRESGGKGLAVGALVLSLLALGAGGFLFVQGQNVLKNQETAFNQKIDQAAVGESENAQILKENSRKQSELAAALLQIADGQRDNKEQIEAANRAYQELLRNRADWLVDETEATLNMAAQQLLLSGNVPVAVTVLENIESRLSRFEQADLLPIKQAVSSDLAALKNQPYLDISGTALRLDRLENAVAGMPLVLESTLQPGQAEAAPQEDPNASWWQRTWNKTLHGLGNLVEVRKLNNGDAMLLAPEQAYFVRENLRLRLLDARIALMQHNGEVFLSDLNNAEATVKQYFDNQSPATQAWLKELAELKSLDMRMVSNESLKASLAAVRNYQDTVRGTQSIRLPDLKSVVPAEVSASAPTEKAASDTAPAAQAASAPAEKAASEAKGQDGENKADKAAKPAEHSASEPAKPAEAAKSAKPAEPKANEAAKPAKPAGNKASEPGKAKGGAA</sequence>
<feature type="region of interest" description="Disordered" evidence="1">
    <location>
        <begin position="1"/>
        <end position="63"/>
    </location>
</feature>
<dbReference type="PATRIC" id="fig|546263.7.peg.1878"/>
<dbReference type="PANTHER" id="PTHR38043:SF1">
    <property type="entry name" value="PROTEIN HEMX"/>
    <property type="match status" value="1"/>
</dbReference>
<protein>
    <submittedName>
        <fullName evidence="3">Uroporphyrin-III methyltransferase</fullName>
    </submittedName>
</protein>
<keyword evidence="3" id="KW-0808">Transferase</keyword>
<dbReference type="Proteomes" id="UP000031392">
    <property type="component" value="Chromosome"/>
</dbReference>
<feature type="transmembrane region" description="Helical" evidence="2">
    <location>
        <begin position="72"/>
        <end position="92"/>
    </location>
</feature>
<feature type="compositionally biased region" description="Low complexity" evidence="1">
    <location>
        <begin position="488"/>
        <end position="500"/>
    </location>
</feature>
<keyword evidence="2" id="KW-0472">Membrane</keyword>
<name>A0A0B5CIS5_NEIEG</name>
<reference evidence="3 4" key="2">
    <citation type="journal article" date="2015" name="PLoS Genet.">
        <title>Common Cell Shape Evolution of Two Nasopharyngeal Pathogens.</title>
        <authorList>
            <person name="Veyrier F.J."/>
            <person name="Biais N."/>
            <person name="Morales P."/>
            <person name="Belkacem N."/>
            <person name="Guilhen C."/>
            <person name="Ranjeva S."/>
            <person name="Sismeiro O."/>
            <person name="Pehau-Arnaudet G."/>
            <person name="Rocha E.P."/>
            <person name="Werts C."/>
            <person name="Taha M.K."/>
            <person name="Boneca I.G."/>
        </authorList>
    </citation>
    <scope>NUCLEOTIDE SEQUENCE [LARGE SCALE GENOMIC DNA]</scope>
    <source>
        <strain evidence="3 4">ATCC 29315</strain>
    </source>
</reference>
<feature type="compositionally biased region" description="Basic and acidic residues" evidence="1">
    <location>
        <begin position="441"/>
        <end position="465"/>
    </location>
</feature>
<keyword evidence="4" id="KW-1185">Reference proteome</keyword>
<reference evidence="4" key="1">
    <citation type="submission" date="2014-05" db="EMBL/GenBank/DDBJ databases">
        <title>Complete Genome sequence of Neisseria elongata subsp. glycolytica.</title>
        <authorList>
            <person name="Veyrier F.J."/>
            <person name="Taha M.-K."/>
        </authorList>
    </citation>
    <scope>NUCLEOTIDE SEQUENCE [LARGE SCALE GENOMIC DNA]</scope>
    <source>
        <strain evidence="4">ATCC 29315</strain>
    </source>
</reference>
<dbReference type="AlphaFoldDB" id="A0A0B5CIS5"/>
<dbReference type="InterPro" id="IPR007470">
    <property type="entry name" value="HemX"/>
</dbReference>
<feature type="compositionally biased region" description="Polar residues" evidence="1">
    <location>
        <begin position="1"/>
        <end position="26"/>
    </location>
</feature>
<keyword evidence="3" id="KW-0489">Methyltransferase</keyword>
<evidence type="ECO:0000256" key="2">
    <source>
        <dbReference type="SAM" id="Phobius"/>
    </source>
</evidence>
<dbReference type="EMBL" id="CP007726">
    <property type="protein sequence ID" value="AJE18968.1"/>
    <property type="molecule type" value="Genomic_DNA"/>
</dbReference>
<dbReference type="GO" id="GO:0008168">
    <property type="term" value="F:methyltransferase activity"/>
    <property type="evidence" value="ECO:0007669"/>
    <property type="project" value="UniProtKB-KW"/>
</dbReference>
<proteinExistence type="predicted"/>
<dbReference type="GO" id="GO:0032259">
    <property type="term" value="P:methylation"/>
    <property type="evidence" value="ECO:0007669"/>
    <property type="project" value="UniProtKB-KW"/>
</dbReference>
<dbReference type="KEGG" id="nel:NELON_08735"/>
<feature type="region of interest" description="Disordered" evidence="1">
    <location>
        <begin position="417"/>
        <end position="510"/>
    </location>
</feature>